<sequence>MSLAWTRASTTSGFSGVSKRWPKLCRPATPSRKTMSFRSMRFANLAATCVALGVLAGCAGGPAPRPEPAEAAIQLPAVPQVEIPDAAFNDFAAAINALKRGNEAAAESALRNMIRNYPQIAGPYTNLAGLLARKGENDEALTLVRQAVERNPRSAPAYNLQGLLERRAGHFDAARDAYRKALVADPAFTDAQRNLGILYDLYLRQPQQAIGAYKAYQAMLDEPDEQVALWIADLERRTR</sequence>
<feature type="repeat" description="TPR" evidence="3">
    <location>
        <begin position="155"/>
        <end position="188"/>
    </location>
</feature>
<keyword evidence="1" id="KW-0677">Repeat</keyword>
<dbReference type="OrthoDB" id="255821at2"/>
<dbReference type="PANTHER" id="PTHR44227:SF3">
    <property type="entry name" value="PROTEIN O-MANNOSYL-TRANSFERASE TMTC4"/>
    <property type="match status" value="1"/>
</dbReference>
<evidence type="ECO:0000256" key="3">
    <source>
        <dbReference type="PROSITE-ProRule" id="PRU00339"/>
    </source>
</evidence>
<evidence type="ECO:0000256" key="2">
    <source>
        <dbReference type="ARBA" id="ARBA00022803"/>
    </source>
</evidence>
<dbReference type="PANTHER" id="PTHR44227">
    <property type="match status" value="1"/>
</dbReference>
<accession>A0A363UN35</accession>
<organism evidence="4 5">
    <name type="scientific">Abyssibacter profundi</name>
    <dbReference type="NCBI Taxonomy" id="2182787"/>
    <lineage>
        <taxon>Bacteria</taxon>
        <taxon>Pseudomonadati</taxon>
        <taxon>Pseudomonadota</taxon>
        <taxon>Gammaproteobacteria</taxon>
        <taxon>Chromatiales</taxon>
        <taxon>Oceanococcaceae</taxon>
        <taxon>Abyssibacter</taxon>
    </lineage>
</organism>
<name>A0A363UN35_9GAMM</name>
<dbReference type="InterPro" id="IPR052346">
    <property type="entry name" value="O-mannosyl-transferase_TMTC"/>
</dbReference>
<feature type="repeat" description="TPR" evidence="3">
    <location>
        <begin position="121"/>
        <end position="154"/>
    </location>
</feature>
<proteinExistence type="predicted"/>
<protein>
    <submittedName>
        <fullName evidence="4">Uncharacterized protein</fullName>
    </submittedName>
</protein>
<reference evidence="4 5" key="1">
    <citation type="submission" date="2018-05" db="EMBL/GenBank/DDBJ databases">
        <title>Abyssibacter profundi OUC007T gen. nov., sp. nov, a marine bacterium isolated from seawater of the Mariana Trench.</title>
        <authorList>
            <person name="Zhou S."/>
        </authorList>
    </citation>
    <scope>NUCLEOTIDE SEQUENCE [LARGE SCALE GENOMIC DNA]</scope>
    <source>
        <strain evidence="4 5">OUC007</strain>
    </source>
</reference>
<dbReference type="PROSITE" id="PS50005">
    <property type="entry name" value="TPR"/>
    <property type="match status" value="2"/>
</dbReference>
<gene>
    <name evidence="4" type="ORF">DEH80_05210</name>
</gene>
<dbReference type="AlphaFoldDB" id="A0A363UN35"/>
<dbReference type="Gene3D" id="1.25.40.10">
    <property type="entry name" value="Tetratricopeptide repeat domain"/>
    <property type="match status" value="1"/>
</dbReference>
<dbReference type="SMART" id="SM00028">
    <property type="entry name" value="TPR"/>
    <property type="match status" value="2"/>
</dbReference>
<dbReference type="Proteomes" id="UP000251800">
    <property type="component" value="Unassembled WGS sequence"/>
</dbReference>
<dbReference type="InterPro" id="IPR019734">
    <property type="entry name" value="TPR_rpt"/>
</dbReference>
<evidence type="ECO:0000256" key="1">
    <source>
        <dbReference type="ARBA" id="ARBA00022737"/>
    </source>
</evidence>
<comment type="caution">
    <text evidence="4">The sequence shown here is derived from an EMBL/GenBank/DDBJ whole genome shotgun (WGS) entry which is preliminary data.</text>
</comment>
<keyword evidence="5" id="KW-1185">Reference proteome</keyword>
<dbReference type="Pfam" id="PF13432">
    <property type="entry name" value="TPR_16"/>
    <property type="match status" value="1"/>
</dbReference>
<keyword evidence="2 3" id="KW-0802">TPR repeat</keyword>
<dbReference type="EMBL" id="QEQK01000004">
    <property type="protein sequence ID" value="PWN56820.1"/>
    <property type="molecule type" value="Genomic_DNA"/>
</dbReference>
<evidence type="ECO:0000313" key="5">
    <source>
        <dbReference type="Proteomes" id="UP000251800"/>
    </source>
</evidence>
<dbReference type="InterPro" id="IPR011990">
    <property type="entry name" value="TPR-like_helical_dom_sf"/>
</dbReference>
<dbReference type="SUPFAM" id="SSF48452">
    <property type="entry name" value="TPR-like"/>
    <property type="match status" value="1"/>
</dbReference>
<evidence type="ECO:0000313" key="4">
    <source>
        <dbReference type="EMBL" id="PWN56820.1"/>
    </source>
</evidence>